<dbReference type="AlphaFoldDB" id="A0A4R7I3X2"/>
<proteinExistence type="predicted"/>
<comment type="caution">
    <text evidence="1">The sequence shown here is derived from an EMBL/GenBank/DDBJ whole genome shotgun (WGS) entry which is preliminary data.</text>
</comment>
<dbReference type="Proteomes" id="UP000294558">
    <property type="component" value="Unassembled WGS sequence"/>
</dbReference>
<name>A0A4R7I3X2_9ACTN</name>
<evidence type="ECO:0000313" key="2">
    <source>
        <dbReference type="Proteomes" id="UP000294558"/>
    </source>
</evidence>
<organism evidence="1 2">
    <name type="scientific">Ilumatobacter fluminis</name>
    <dbReference type="NCBI Taxonomy" id="467091"/>
    <lineage>
        <taxon>Bacteria</taxon>
        <taxon>Bacillati</taxon>
        <taxon>Actinomycetota</taxon>
        <taxon>Acidimicrobiia</taxon>
        <taxon>Acidimicrobiales</taxon>
        <taxon>Ilumatobacteraceae</taxon>
        <taxon>Ilumatobacter</taxon>
    </lineage>
</organism>
<gene>
    <name evidence="1" type="ORF">BDK89_3782</name>
</gene>
<sequence length="88" mass="9506">MGTLSDDQPTEEAELRRRLGEIYDELAEVPSTEIGRRASLQHERDAIAERLRSLAANPTISHAWTDRAGLRPSGDVTPVIVSPGEGGG</sequence>
<reference evidence="1 2" key="1">
    <citation type="submission" date="2019-03" db="EMBL/GenBank/DDBJ databases">
        <title>Sequencing the genomes of 1000 actinobacteria strains.</title>
        <authorList>
            <person name="Klenk H.-P."/>
        </authorList>
    </citation>
    <scope>NUCLEOTIDE SEQUENCE [LARGE SCALE GENOMIC DNA]</scope>
    <source>
        <strain evidence="1 2">DSM 18936</strain>
    </source>
</reference>
<keyword evidence="2" id="KW-1185">Reference proteome</keyword>
<dbReference type="RefSeq" id="WP_133870399.1">
    <property type="nucleotide sequence ID" value="NZ_SOAU01000001.1"/>
</dbReference>
<protein>
    <submittedName>
        <fullName evidence="1">Uncharacterized protein</fullName>
    </submittedName>
</protein>
<dbReference type="EMBL" id="SOAU01000001">
    <property type="protein sequence ID" value="TDT18165.1"/>
    <property type="molecule type" value="Genomic_DNA"/>
</dbReference>
<evidence type="ECO:0000313" key="1">
    <source>
        <dbReference type="EMBL" id="TDT18165.1"/>
    </source>
</evidence>
<accession>A0A4R7I3X2</accession>